<feature type="compositionally biased region" description="Basic and acidic residues" evidence="11">
    <location>
        <begin position="234"/>
        <end position="252"/>
    </location>
</feature>
<gene>
    <name evidence="12" type="ORF">K461DRAFT_281465</name>
</gene>
<proteinExistence type="inferred from homology"/>
<dbReference type="PANTHER" id="PTHR46367:SF1">
    <property type="entry name" value="ATAXIN-7-LIKE PROTEIN 3"/>
    <property type="match status" value="1"/>
</dbReference>
<feature type="region of interest" description="Disordered" evidence="11">
    <location>
        <begin position="92"/>
        <end position="142"/>
    </location>
</feature>
<evidence type="ECO:0000313" key="12">
    <source>
        <dbReference type="EMBL" id="KAF2150229.1"/>
    </source>
</evidence>
<keyword evidence="6" id="KW-0805">Transcription regulation</keyword>
<dbReference type="Gene3D" id="3.30.160.60">
    <property type="entry name" value="Classic Zinc Finger"/>
    <property type="match status" value="1"/>
</dbReference>
<dbReference type="Proteomes" id="UP000799439">
    <property type="component" value="Unassembled WGS sequence"/>
</dbReference>
<comment type="caution">
    <text evidence="12">The sequence shown here is derived from an EMBL/GenBank/DDBJ whole genome shotgun (WGS) entry which is preliminary data.</text>
</comment>
<keyword evidence="7 10" id="KW-0010">Activator</keyword>
<evidence type="ECO:0000256" key="5">
    <source>
        <dbReference type="ARBA" id="ARBA00022853"/>
    </source>
</evidence>
<feature type="compositionally biased region" description="Polar residues" evidence="11">
    <location>
        <begin position="300"/>
        <end position="313"/>
    </location>
</feature>
<evidence type="ECO:0000256" key="11">
    <source>
        <dbReference type="SAM" id="MobiDB-lite"/>
    </source>
</evidence>
<comment type="subcellular location">
    <subcellularLocation>
        <location evidence="1 10">Nucleus</location>
    </subcellularLocation>
</comment>
<evidence type="ECO:0000256" key="6">
    <source>
        <dbReference type="ARBA" id="ARBA00023015"/>
    </source>
</evidence>
<dbReference type="Pfam" id="PF08209">
    <property type="entry name" value="Sgf11"/>
    <property type="match status" value="1"/>
</dbReference>
<keyword evidence="9" id="KW-0539">Nucleus</keyword>
<dbReference type="GO" id="GO:0000124">
    <property type="term" value="C:SAGA complex"/>
    <property type="evidence" value="ECO:0007669"/>
    <property type="project" value="TreeGrafter"/>
</dbReference>
<feature type="compositionally biased region" description="Basic and acidic residues" evidence="11">
    <location>
        <begin position="264"/>
        <end position="280"/>
    </location>
</feature>
<feature type="compositionally biased region" description="Gly residues" evidence="11">
    <location>
        <begin position="198"/>
        <end position="207"/>
    </location>
</feature>
<sequence>MADKPSAPSLASLTQHILNETLYSIIHNVVLETHTSETALRRTCDPKTNLPLCASCGLPRLLEPPLSISRPDKSTQYCSHVPWSRRAGHDIYGNPFPVAGSDKPPTKKEREARAKAEQKRKDSTANAGEDEEGPNIAGGPVDKKAAKVGERLKGGTYVPWHTCPSCKRSLLITRFAQHLEKCLGIGGRGRAAARNGGSQTGSAGGSRGATPTKKEESDEEDVGMRKKVLKKGLKKQEDKKEGRLSAPKDGKVSKLLKLSTGGGDNKDGEKTKEKRPRPSGDEDDEDEDATPLRKKAKLQRQLSTASLMSSATGPGSVAGDQDAESADGDGSFVYGEEVEEDDD</sequence>
<organism evidence="12 13">
    <name type="scientific">Myriangium duriaei CBS 260.36</name>
    <dbReference type="NCBI Taxonomy" id="1168546"/>
    <lineage>
        <taxon>Eukaryota</taxon>
        <taxon>Fungi</taxon>
        <taxon>Dikarya</taxon>
        <taxon>Ascomycota</taxon>
        <taxon>Pezizomycotina</taxon>
        <taxon>Dothideomycetes</taxon>
        <taxon>Dothideomycetidae</taxon>
        <taxon>Myriangiales</taxon>
        <taxon>Myriangiaceae</taxon>
        <taxon>Myriangium</taxon>
    </lineage>
</organism>
<evidence type="ECO:0000256" key="1">
    <source>
        <dbReference type="ARBA" id="ARBA00004123"/>
    </source>
</evidence>
<dbReference type="InterPro" id="IPR051078">
    <property type="entry name" value="SGF11"/>
</dbReference>
<dbReference type="AlphaFoldDB" id="A0A9P4J0K9"/>
<dbReference type="OrthoDB" id="21557at2759"/>
<keyword evidence="13" id="KW-1185">Reference proteome</keyword>
<keyword evidence="5" id="KW-0156">Chromatin regulator</keyword>
<dbReference type="GO" id="GO:0008270">
    <property type="term" value="F:zinc ion binding"/>
    <property type="evidence" value="ECO:0007669"/>
    <property type="project" value="UniProtKB-KW"/>
</dbReference>
<name>A0A9P4J0K9_9PEZI</name>
<dbReference type="GO" id="GO:0006357">
    <property type="term" value="P:regulation of transcription by RNA polymerase II"/>
    <property type="evidence" value="ECO:0007669"/>
    <property type="project" value="TreeGrafter"/>
</dbReference>
<dbReference type="GO" id="GO:0071819">
    <property type="term" value="C:DUBm complex"/>
    <property type="evidence" value="ECO:0007669"/>
    <property type="project" value="TreeGrafter"/>
</dbReference>
<feature type="region of interest" description="Disordered" evidence="11">
    <location>
        <begin position="188"/>
        <end position="343"/>
    </location>
</feature>
<protein>
    <recommendedName>
        <fullName evidence="10">SAGA-associated factor 11</fullName>
    </recommendedName>
</protein>
<dbReference type="GO" id="GO:0003713">
    <property type="term" value="F:transcription coactivator activity"/>
    <property type="evidence" value="ECO:0007669"/>
    <property type="project" value="TreeGrafter"/>
</dbReference>
<comment type="similarity">
    <text evidence="10">Belongs to the SGF11 family.</text>
</comment>
<evidence type="ECO:0000313" key="13">
    <source>
        <dbReference type="Proteomes" id="UP000799439"/>
    </source>
</evidence>
<keyword evidence="2" id="KW-0479">Metal-binding</keyword>
<evidence type="ECO:0000256" key="3">
    <source>
        <dbReference type="ARBA" id="ARBA00022771"/>
    </source>
</evidence>
<evidence type="ECO:0000256" key="9">
    <source>
        <dbReference type="ARBA" id="ARBA00023242"/>
    </source>
</evidence>
<evidence type="ECO:0000256" key="8">
    <source>
        <dbReference type="ARBA" id="ARBA00023163"/>
    </source>
</evidence>
<keyword evidence="4" id="KW-0862">Zinc</keyword>
<accession>A0A9P4J0K9</accession>
<feature type="compositionally biased region" description="Basic and acidic residues" evidence="11">
    <location>
        <begin position="104"/>
        <end position="123"/>
    </location>
</feature>
<dbReference type="GO" id="GO:0006325">
    <property type="term" value="P:chromatin organization"/>
    <property type="evidence" value="ECO:0007669"/>
    <property type="project" value="UniProtKB-KW"/>
</dbReference>
<dbReference type="EMBL" id="ML996090">
    <property type="protein sequence ID" value="KAF2150229.1"/>
    <property type="molecule type" value="Genomic_DNA"/>
</dbReference>
<evidence type="ECO:0000256" key="10">
    <source>
        <dbReference type="RuleBase" id="RU261113"/>
    </source>
</evidence>
<evidence type="ECO:0000256" key="4">
    <source>
        <dbReference type="ARBA" id="ARBA00022833"/>
    </source>
</evidence>
<keyword evidence="3" id="KW-0863">Zinc-finger</keyword>
<evidence type="ECO:0000256" key="2">
    <source>
        <dbReference type="ARBA" id="ARBA00022723"/>
    </source>
</evidence>
<evidence type="ECO:0000256" key="7">
    <source>
        <dbReference type="ARBA" id="ARBA00023159"/>
    </source>
</evidence>
<dbReference type="PANTHER" id="PTHR46367">
    <property type="entry name" value="ATAXIN-7-LIKE PROTEIN 3"/>
    <property type="match status" value="1"/>
</dbReference>
<keyword evidence="8" id="KW-0804">Transcription</keyword>
<reference evidence="12" key="1">
    <citation type="journal article" date="2020" name="Stud. Mycol.">
        <title>101 Dothideomycetes genomes: a test case for predicting lifestyles and emergence of pathogens.</title>
        <authorList>
            <person name="Haridas S."/>
            <person name="Albert R."/>
            <person name="Binder M."/>
            <person name="Bloem J."/>
            <person name="Labutti K."/>
            <person name="Salamov A."/>
            <person name="Andreopoulos B."/>
            <person name="Baker S."/>
            <person name="Barry K."/>
            <person name="Bills G."/>
            <person name="Bluhm B."/>
            <person name="Cannon C."/>
            <person name="Castanera R."/>
            <person name="Culley D."/>
            <person name="Daum C."/>
            <person name="Ezra D."/>
            <person name="Gonzalez J."/>
            <person name="Henrissat B."/>
            <person name="Kuo A."/>
            <person name="Liang C."/>
            <person name="Lipzen A."/>
            <person name="Lutzoni F."/>
            <person name="Magnuson J."/>
            <person name="Mondo S."/>
            <person name="Nolan M."/>
            <person name="Ohm R."/>
            <person name="Pangilinan J."/>
            <person name="Park H.-J."/>
            <person name="Ramirez L."/>
            <person name="Alfaro M."/>
            <person name="Sun H."/>
            <person name="Tritt A."/>
            <person name="Yoshinaga Y."/>
            <person name="Zwiers L.-H."/>
            <person name="Turgeon B."/>
            <person name="Goodwin S."/>
            <person name="Spatafora J."/>
            <person name="Crous P."/>
            <person name="Grigoriev I."/>
        </authorList>
    </citation>
    <scope>NUCLEOTIDE SEQUENCE</scope>
    <source>
        <strain evidence="12">CBS 260.36</strain>
    </source>
</reference>
<dbReference type="InterPro" id="IPR013246">
    <property type="entry name" value="SAGA_su_Sgf11"/>
</dbReference>